<dbReference type="EMBL" id="FNBN01000005">
    <property type="protein sequence ID" value="SDG58506.1"/>
    <property type="molecule type" value="Genomic_DNA"/>
</dbReference>
<reference evidence="1 2" key="1">
    <citation type="submission" date="2016-10" db="EMBL/GenBank/DDBJ databases">
        <authorList>
            <person name="de Groot N.N."/>
        </authorList>
    </citation>
    <scope>NUCLEOTIDE SEQUENCE [LARGE SCALE GENOMIC DNA]</scope>
    <source>
        <strain evidence="1 2">DSM 527</strain>
    </source>
</reference>
<dbReference type="InterPro" id="IPR058148">
    <property type="entry name" value="M949_RS01915-like_dom"/>
</dbReference>
<dbReference type="NCBIfam" id="NF046077">
    <property type="entry name" value="LPS_M949_RS01915"/>
    <property type="match status" value="1"/>
</dbReference>
<dbReference type="OrthoDB" id="8750305at2"/>
<accession>A0A1G7VFB3</accession>
<organism evidence="1 2">
    <name type="scientific">Chitinophaga filiformis</name>
    <name type="common">Myxococcus filiformis</name>
    <name type="synonym">Flexibacter filiformis</name>
    <dbReference type="NCBI Taxonomy" id="104663"/>
    <lineage>
        <taxon>Bacteria</taxon>
        <taxon>Pseudomonadati</taxon>
        <taxon>Bacteroidota</taxon>
        <taxon>Chitinophagia</taxon>
        <taxon>Chitinophagales</taxon>
        <taxon>Chitinophagaceae</taxon>
        <taxon>Chitinophaga</taxon>
    </lineage>
</organism>
<sequence>MRILLAAIFIIVLSGKQLYAQQVKTRSEILSQALTATVFTDDYIKQYGLKYPIRRAYAYEDQSGAYYLVLCESIDDITKDDTLHQRIQAVNLKKSDKDLVKTWELNDFINSNDQSSGQETSIWFWTKFCEVKDLDGDGNTDPLLVYGSSSDNGYDDGRIKIILYYKGQKIAIRHQNSTMDEGRNIQIDAAFYTLPKSIQQHIRQLMQTLSEKGFALYPHEYENAMAQKKLVIH</sequence>
<dbReference type="AlphaFoldDB" id="A0A1G7VFB3"/>
<protein>
    <submittedName>
        <fullName evidence="1">Uncharacterized protein</fullName>
    </submittedName>
</protein>
<proteinExistence type="predicted"/>
<dbReference type="RefSeq" id="WP_089834768.1">
    <property type="nucleotide sequence ID" value="NZ_FNBN01000005.1"/>
</dbReference>
<evidence type="ECO:0000313" key="2">
    <source>
        <dbReference type="Proteomes" id="UP000199045"/>
    </source>
</evidence>
<evidence type="ECO:0000313" key="1">
    <source>
        <dbReference type="EMBL" id="SDG58506.1"/>
    </source>
</evidence>
<dbReference type="Proteomes" id="UP000199045">
    <property type="component" value="Unassembled WGS sequence"/>
</dbReference>
<name>A0A1G7VFB3_CHIFI</name>
<gene>
    <name evidence="1" type="ORF">SAMN04488121_10598</name>
</gene>